<comment type="caution">
    <text evidence="17">The sequence shown here is derived from an EMBL/GenBank/DDBJ whole genome shotgun (WGS) entry which is preliminary data.</text>
</comment>
<keyword evidence="4 12" id="KW-0315">Glutamine amidotransferase</keyword>
<feature type="active site" description="For GATase activity" evidence="13">
    <location>
        <position position="88"/>
    </location>
</feature>
<dbReference type="PANTHER" id="PTHR21235">
    <property type="entry name" value="IMIDAZOLE GLYCEROL PHOSPHATE SYNTHASE SUBUNIT HISF/H IGP SYNTHASE SUBUNIT HISF/H"/>
    <property type="match status" value="1"/>
</dbReference>
<dbReference type="GO" id="GO:0000105">
    <property type="term" value="P:L-histidine biosynthetic process"/>
    <property type="evidence" value="ECO:0007669"/>
    <property type="project" value="UniProtKB-UniRule"/>
</dbReference>
<keyword evidence="18" id="KW-1185">Reference proteome</keyword>
<feature type="binding site" description="covalent" evidence="14">
    <location>
        <position position="88"/>
    </location>
    <ligand>
        <name>L-glutamine</name>
        <dbReference type="ChEBI" id="CHEBI:58359"/>
    </ligand>
</feature>
<dbReference type="PANTHER" id="PTHR21235:SF2">
    <property type="entry name" value="IMIDAZOLE GLYCEROL PHOSPHATE SYNTHASE HISHF"/>
    <property type="match status" value="1"/>
</dbReference>
<dbReference type="UniPathway" id="UPA00031">
    <property type="reaction ID" value="UER00010"/>
</dbReference>
<dbReference type="OrthoDB" id="10254903at2759"/>
<evidence type="ECO:0000256" key="10">
    <source>
        <dbReference type="ARBA" id="ARBA00055946"/>
    </source>
</evidence>
<evidence type="ECO:0000256" key="6">
    <source>
        <dbReference type="ARBA" id="ARBA00023239"/>
    </source>
</evidence>
<evidence type="ECO:0000256" key="5">
    <source>
        <dbReference type="ARBA" id="ARBA00023102"/>
    </source>
</evidence>
<dbReference type="InterPro" id="IPR011060">
    <property type="entry name" value="RibuloseP-bd_barrel"/>
</dbReference>
<evidence type="ECO:0000256" key="13">
    <source>
        <dbReference type="PIRSR" id="PIRSR036936-1"/>
    </source>
</evidence>
<comment type="function">
    <text evidence="10 12">IGPS catalyzes the conversion of PRFAR and glutamine to IGP, AICAR and glutamate. The glutaminase domain produces the ammonia necessary for the cyclase domain to produce IGP and AICAR from PRFAR. The ammonia is channeled to the active site of the cyclase domain.</text>
</comment>
<dbReference type="InterPro" id="IPR004651">
    <property type="entry name" value="HisF"/>
</dbReference>
<dbReference type="Gene3D" id="3.20.20.70">
    <property type="entry name" value="Aldolase class I"/>
    <property type="match status" value="1"/>
</dbReference>
<dbReference type="InterPro" id="IPR017926">
    <property type="entry name" value="GATASE"/>
</dbReference>
<comment type="catalytic activity">
    <reaction evidence="8 12">
        <text>5-[(5-phospho-1-deoxy-D-ribulos-1-ylimino)methylamino]-1-(5-phospho-beta-D-ribosyl)imidazole-4-carboxamide + L-glutamine = D-erythro-1-(imidazol-4-yl)glycerol 3-phosphate + 5-amino-1-(5-phospho-beta-D-ribosyl)imidazole-4-carboxamide + L-glutamate + H(+)</text>
        <dbReference type="Rhea" id="RHEA:24793"/>
        <dbReference type="ChEBI" id="CHEBI:15378"/>
        <dbReference type="ChEBI" id="CHEBI:29985"/>
        <dbReference type="ChEBI" id="CHEBI:58278"/>
        <dbReference type="ChEBI" id="CHEBI:58359"/>
        <dbReference type="ChEBI" id="CHEBI:58475"/>
        <dbReference type="ChEBI" id="CHEBI:58525"/>
        <dbReference type="EC" id="4.3.2.10"/>
    </reaction>
</comment>
<dbReference type="GO" id="GO:0004359">
    <property type="term" value="F:glutaminase activity"/>
    <property type="evidence" value="ECO:0007669"/>
    <property type="project" value="UniProtKB-EC"/>
</dbReference>
<evidence type="ECO:0000313" key="17">
    <source>
        <dbReference type="EMBL" id="EMG47568.1"/>
    </source>
</evidence>
<dbReference type="eggNOG" id="KOG0623">
    <property type="taxonomic scope" value="Eukaryota"/>
</dbReference>
<feature type="region of interest" description="PRFAR binding" evidence="14">
    <location>
        <begin position="528"/>
        <end position="529"/>
    </location>
</feature>
<dbReference type="PROSITE" id="PS51273">
    <property type="entry name" value="GATASE_TYPE_1"/>
    <property type="match status" value="1"/>
</dbReference>
<dbReference type="InterPro" id="IPR014640">
    <property type="entry name" value="IGPS_HisHF"/>
</dbReference>
<dbReference type="Proteomes" id="UP000011777">
    <property type="component" value="Unassembled WGS sequence"/>
</dbReference>
<feature type="active site" description="For GATase activity" evidence="13">
    <location>
        <position position="216"/>
    </location>
</feature>
<dbReference type="InterPro" id="IPR050064">
    <property type="entry name" value="IGPS_HisA/HisF"/>
</dbReference>
<dbReference type="NCBIfam" id="TIGR01855">
    <property type="entry name" value="IMP_synth_hisH"/>
    <property type="match status" value="1"/>
</dbReference>
<accession>M3J696</accession>
<dbReference type="SUPFAM" id="SSF51366">
    <property type="entry name" value="Ribulose-phoshate binding barrel"/>
    <property type="match status" value="1"/>
</dbReference>
<sequence length="585" mass="64531">MSKVVYIIDVESGNLQSLSNAIKYIDPNYTIKFIHNESEFIRHDADIQKLLFPGVGNYGHFVKQIHERKLTKHIIKYINDGRSLMGICVGLQSFLKNSEESPNEPGLGLIDLNLSKFNNNDPVYHGLKKSVPHIGWNSVIEINVNGKPLDKSESMYGLNSINKYYFVHSYAAMISDEKVKELSREGWDCAVSRYGSEKFLAAISKGNLFATQFHPEKSGLAGLKIIKNFLNGDKSPAVHANDIQTQKKDVEITVSGLTRRIIACLDVRTNDEGDLVVTKGDQYNVREAGSSDGESKVRNLGKPVELATKYYNQGADEVTFLNITSFRNSPLKDLPMLQVLKKAAETIFVPLTVGGGIKDMHDPETDKTVPAVQVAHLYFLSGADKVSIGSDAVTIAENYYANNKQATGETSIETISSTFGVQAVVISVDPKRKYVSSPNDTTMQTIKIEDPSRYGPNGEQYCYYQVTSQGGRKTHELGALELCVACEALGAGEILLNSIDHDGSNKGYNLELLNQIKSQVSIPVIASSGAGNPEHFKEVFEMECGIDAALGAGLFHRGEYTVNEVKKYLQDEGKMDVRLEDHVQL</sequence>
<evidence type="ECO:0000256" key="7">
    <source>
        <dbReference type="ARBA" id="ARBA00023268"/>
    </source>
</evidence>
<evidence type="ECO:0000256" key="11">
    <source>
        <dbReference type="ARBA" id="ARBA00061106"/>
    </source>
</evidence>
<feature type="region of interest" description="PRFAR binding" evidence="14">
    <location>
        <begin position="427"/>
        <end position="429"/>
    </location>
</feature>
<dbReference type="EC" id="3.5.1.2" evidence="12"/>
<evidence type="ECO:0000313" key="18">
    <source>
        <dbReference type="Proteomes" id="UP000011777"/>
    </source>
</evidence>
<keyword evidence="3 12" id="KW-0378">Hydrolase</keyword>
<dbReference type="InterPro" id="IPR029062">
    <property type="entry name" value="Class_I_gatase-like"/>
</dbReference>
<dbReference type="Pfam" id="PF00977">
    <property type="entry name" value="His_biosynth"/>
    <property type="match status" value="1"/>
</dbReference>
<dbReference type="STRING" id="1245528.M3J696"/>
<comment type="catalytic activity">
    <reaction evidence="9 12">
        <text>L-glutamine + H2O = L-glutamate + NH4(+)</text>
        <dbReference type="Rhea" id="RHEA:15889"/>
        <dbReference type="ChEBI" id="CHEBI:15377"/>
        <dbReference type="ChEBI" id="CHEBI:28938"/>
        <dbReference type="ChEBI" id="CHEBI:29985"/>
        <dbReference type="ChEBI" id="CHEBI:58359"/>
        <dbReference type="EC" id="3.5.1.2"/>
    </reaction>
</comment>
<dbReference type="GO" id="GO:0016829">
    <property type="term" value="F:lyase activity"/>
    <property type="evidence" value="ECO:0007669"/>
    <property type="project" value="UniProtKB-KW"/>
</dbReference>
<protein>
    <recommendedName>
        <fullName evidence="12">Imidazole glycerol phosphate synthase hisHF</fullName>
    </recommendedName>
    <domain>
        <recommendedName>
            <fullName evidence="12">Glutaminase</fullName>
            <ecNumber evidence="12">3.5.1.2</ecNumber>
        </recommendedName>
    </domain>
    <domain>
        <recommendedName>
            <fullName evidence="12">Cyclase</fullName>
        </recommendedName>
    </domain>
</protein>
<dbReference type="NCBIfam" id="TIGR00735">
    <property type="entry name" value="hisF"/>
    <property type="match status" value="1"/>
</dbReference>
<comment type="similarity">
    <text evidence="15">Belongs to the HisA/HisF family.</text>
</comment>
<feature type="region of interest" description="PRFAR binding" evidence="14">
    <location>
        <begin position="389"/>
        <end position="390"/>
    </location>
</feature>
<organism evidence="17 18">
    <name type="scientific">Candida maltosa (strain Xu316)</name>
    <name type="common">Yeast</name>
    <dbReference type="NCBI Taxonomy" id="1245528"/>
    <lineage>
        <taxon>Eukaryota</taxon>
        <taxon>Fungi</taxon>
        <taxon>Dikarya</taxon>
        <taxon>Ascomycota</taxon>
        <taxon>Saccharomycotina</taxon>
        <taxon>Pichiomycetes</taxon>
        <taxon>Debaryomycetaceae</taxon>
        <taxon>Candida/Lodderomyces clade</taxon>
        <taxon>Candida</taxon>
    </lineage>
</organism>
<dbReference type="SUPFAM" id="SSF52317">
    <property type="entry name" value="Class I glutamine amidotransferase-like"/>
    <property type="match status" value="1"/>
</dbReference>
<feature type="binding site" evidence="14">
    <location>
        <position position="497"/>
    </location>
    <ligand>
        <name>substrate</name>
    </ligand>
</feature>
<dbReference type="PIRSF" id="PIRSF036936">
    <property type="entry name" value="IGPS_HisHF"/>
    <property type="match status" value="1"/>
</dbReference>
<evidence type="ECO:0000256" key="1">
    <source>
        <dbReference type="ARBA" id="ARBA00005091"/>
    </source>
</evidence>
<reference evidence="17 18" key="1">
    <citation type="submission" date="2013-02" db="EMBL/GenBank/DDBJ databases">
        <title>Genome sequence of Candida maltosa Xu316, a potential industrial strain for xylitol and ethanol production.</title>
        <authorList>
            <person name="Yu J."/>
            <person name="Wang Q."/>
            <person name="Geng X."/>
            <person name="Bao W."/>
            <person name="He P."/>
            <person name="Cai J."/>
        </authorList>
    </citation>
    <scope>NUCLEOTIDE SEQUENCE [LARGE SCALE GENOMIC DNA]</scope>
    <source>
        <strain evidence="18">Xu316</strain>
    </source>
</reference>
<evidence type="ECO:0000256" key="3">
    <source>
        <dbReference type="ARBA" id="ARBA00022801"/>
    </source>
</evidence>
<feature type="binding site" evidence="14">
    <location>
        <position position="356"/>
    </location>
    <ligand>
        <name>substrate</name>
    </ligand>
</feature>
<dbReference type="GO" id="GO:0000107">
    <property type="term" value="F:imidazoleglycerol-phosphate synthase activity"/>
    <property type="evidence" value="ECO:0007669"/>
    <property type="project" value="UniProtKB-UniRule"/>
</dbReference>
<dbReference type="InterPro" id="IPR013785">
    <property type="entry name" value="Aldolase_TIM"/>
</dbReference>
<comment type="similarity">
    <text evidence="11 12">In the C-terminal section; belongs to the HisA/HisF family.</text>
</comment>
<evidence type="ECO:0000256" key="8">
    <source>
        <dbReference type="ARBA" id="ARBA00047838"/>
    </source>
</evidence>
<evidence type="ECO:0000256" key="2">
    <source>
        <dbReference type="ARBA" id="ARBA00022605"/>
    </source>
</evidence>
<proteinExistence type="inferred from homology"/>
<keyword evidence="2 12" id="KW-0028">Amino-acid biosynthesis</keyword>
<feature type="domain" description="Glutamine amidotransferase" evidence="16">
    <location>
        <begin position="7"/>
        <end position="230"/>
    </location>
</feature>
<keyword evidence="6 12" id="KW-0456">Lyase</keyword>
<evidence type="ECO:0000256" key="4">
    <source>
        <dbReference type="ARBA" id="ARBA00022962"/>
    </source>
</evidence>
<dbReference type="Pfam" id="PF00117">
    <property type="entry name" value="GATase"/>
    <property type="match status" value="1"/>
</dbReference>
<dbReference type="FunFam" id="3.20.20.70:FF:000094">
    <property type="entry name" value="Imidazole glycerol phosphate synthase hisHF"/>
    <property type="match status" value="1"/>
</dbReference>
<name>M3J696_CANMX</name>
<feature type="region of interest" description="PRFAR binding" evidence="14">
    <location>
        <begin position="552"/>
        <end position="553"/>
    </location>
</feature>
<dbReference type="InterPro" id="IPR006062">
    <property type="entry name" value="His_biosynth"/>
</dbReference>
<dbReference type="Gene3D" id="3.40.50.880">
    <property type="match status" value="1"/>
</dbReference>
<dbReference type="CDD" id="cd04731">
    <property type="entry name" value="HisF"/>
    <property type="match status" value="1"/>
</dbReference>
<evidence type="ECO:0000256" key="15">
    <source>
        <dbReference type="RuleBase" id="RU003657"/>
    </source>
</evidence>
<evidence type="ECO:0000256" key="9">
    <source>
        <dbReference type="ARBA" id="ARBA00049534"/>
    </source>
</evidence>
<dbReference type="InterPro" id="IPR010139">
    <property type="entry name" value="Imidazole-glycPsynth_HisH"/>
</dbReference>
<gene>
    <name evidence="17" type="ORF">G210_2030</name>
</gene>
<comment type="pathway">
    <text evidence="1 12">Amino-acid biosynthesis; L-histidine biosynthesis; L-histidine from 5-phospho-alpha-D-ribose 1-diphosphate: step 5/9.</text>
</comment>
<feature type="active site" description="For GATase activity" evidence="13">
    <location>
        <position position="214"/>
    </location>
</feature>
<keyword evidence="7 12" id="KW-0511">Multifunctional enzyme</keyword>
<evidence type="ECO:0000256" key="12">
    <source>
        <dbReference type="PIRNR" id="PIRNR036936"/>
    </source>
</evidence>
<dbReference type="HOGENOM" id="CLU_037550_0_0_1"/>
<evidence type="ECO:0000259" key="16">
    <source>
        <dbReference type="Pfam" id="PF00117"/>
    </source>
</evidence>
<keyword evidence="5 12" id="KW-0368">Histidine biosynthesis</keyword>
<dbReference type="AlphaFoldDB" id="M3J696"/>
<feature type="active site" evidence="13">
    <location>
        <position position="429"/>
    </location>
</feature>
<feature type="active site" evidence="13">
    <location>
        <position position="266"/>
    </location>
</feature>
<evidence type="ECO:0000256" key="14">
    <source>
        <dbReference type="PIRSR" id="PIRSR036936-2"/>
    </source>
</evidence>
<dbReference type="EMBL" id="AOGT01001485">
    <property type="protein sequence ID" value="EMG47568.1"/>
    <property type="molecule type" value="Genomic_DNA"/>
</dbReference>
<feature type="region of interest" description="PRFAR binding" evidence="14">
    <location>
        <begin position="502"/>
        <end position="503"/>
    </location>
</feature>
<dbReference type="OMA" id="GNYGHFV"/>